<dbReference type="AlphaFoldDB" id="A0A4Y1ZLQ8"/>
<accession>A0A4Y1ZLQ8</accession>
<proteinExistence type="predicted"/>
<reference evidence="1 2" key="1">
    <citation type="journal article" date="2019" name="Sci. Rep.">
        <title>Orb-weaving spider Araneus ventricosus genome elucidates the spidroin gene catalogue.</title>
        <authorList>
            <person name="Kono N."/>
            <person name="Nakamura H."/>
            <person name="Ohtoshi R."/>
            <person name="Moran D.A.P."/>
            <person name="Shinohara A."/>
            <person name="Yoshida Y."/>
            <person name="Fujiwara M."/>
            <person name="Mori M."/>
            <person name="Tomita M."/>
            <person name="Arakawa K."/>
        </authorList>
    </citation>
    <scope>NUCLEOTIDE SEQUENCE [LARGE SCALE GENOMIC DNA]</scope>
</reference>
<organism evidence="1 2">
    <name type="scientific">Araneus ventricosus</name>
    <name type="common">Orbweaver spider</name>
    <name type="synonym">Epeira ventricosa</name>
    <dbReference type="NCBI Taxonomy" id="182803"/>
    <lineage>
        <taxon>Eukaryota</taxon>
        <taxon>Metazoa</taxon>
        <taxon>Ecdysozoa</taxon>
        <taxon>Arthropoda</taxon>
        <taxon>Chelicerata</taxon>
        <taxon>Arachnida</taxon>
        <taxon>Araneae</taxon>
        <taxon>Araneomorphae</taxon>
        <taxon>Entelegynae</taxon>
        <taxon>Araneoidea</taxon>
        <taxon>Araneidae</taxon>
        <taxon>Araneus</taxon>
    </lineage>
</organism>
<evidence type="ECO:0000313" key="1">
    <source>
        <dbReference type="EMBL" id="GBL57338.1"/>
    </source>
</evidence>
<evidence type="ECO:0000313" key="2">
    <source>
        <dbReference type="Proteomes" id="UP000499080"/>
    </source>
</evidence>
<dbReference type="EMBL" id="BGPR01075802">
    <property type="protein sequence ID" value="GBL57338.1"/>
    <property type="molecule type" value="Genomic_DNA"/>
</dbReference>
<feature type="non-terminal residue" evidence="1">
    <location>
        <position position="42"/>
    </location>
</feature>
<keyword evidence="2" id="KW-1185">Reference proteome</keyword>
<protein>
    <submittedName>
        <fullName evidence="1">Uncharacterized protein</fullName>
    </submittedName>
</protein>
<sequence>MTRDAPLKLPPMSGGSSGGIRFCLEPSDTKAETLLLGHSTVY</sequence>
<name>A0A4Y1ZLQ8_ARAVE</name>
<gene>
    <name evidence="1" type="ORF">AVEN_264130_1</name>
</gene>
<comment type="caution">
    <text evidence="1">The sequence shown here is derived from an EMBL/GenBank/DDBJ whole genome shotgun (WGS) entry which is preliminary data.</text>
</comment>
<dbReference type="Proteomes" id="UP000499080">
    <property type="component" value="Unassembled WGS sequence"/>
</dbReference>